<dbReference type="AlphaFoldDB" id="A0A0A1YNI0"/>
<gene>
    <name evidence="3" type="ORF">TMS3_0100815</name>
</gene>
<dbReference type="PANTHER" id="PTHR38443:SF2">
    <property type="entry name" value="NON-HEMOLYTIC ENTEROTOXIN LYTIC COMPONENT L1"/>
    <property type="match status" value="1"/>
</dbReference>
<dbReference type="PANTHER" id="PTHR38443">
    <property type="match status" value="1"/>
</dbReference>
<dbReference type="Proteomes" id="UP000030063">
    <property type="component" value="Unassembled WGS sequence"/>
</dbReference>
<evidence type="ECO:0000313" key="3">
    <source>
        <dbReference type="EMBL" id="KFX70513.1"/>
    </source>
</evidence>
<evidence type="ECO:0000256" key="1">
    <source>
        <dbReference type="SAM" id="Coils"/>
    </source>
</evidence>
<feature type="transmembrane region" description="Helical" evidence="2">
    <location>
        <begin position="221"/>
        <end position="240"/>
    </location>
</feature>
<keyword evidence="2" id="KW-0472">Membrane</keyword>
<keyword evidence="1" id="KW-0175">Coiled coil</keyword>
<dbReference type="SUPFAM" id="SSF58100">
    <property type="entry name" value="Bacterial hemolysins"/>
    <property type="match status" value="1"/>
</dbReference>
<keyword evidence="4" id="KW-1185">Reference proteome</keyword>
<accession>A0A0A1YNI0</accession>
<protein>
    <submittedName>
        <fullName evidence="3">Enterotoxin (HBL)</fullName>
    </submittedName>
</protein>
<sequence length="394" mass="41731">MHSLAHAIRSNSKSLALAQTSYKQNVVEVNTLMTSVLTSNLPTLNQNPPDWKDFIAAYEQANGDALNWVNNVMARLLNVPQEVLSYNAVISQVLQDAKTQAQTLVSQPSNQVALKVLNQDLNTLTGQLALVTSFITGAISSLQTSSDTLPDMAKQLQTIATKSTQDANADQQQIDDLNAQITQLKADIKSLTAAIIGLGIADGVAITLGVTATIALWPVGAAVWFVLGPAVAVASTYIALDAEKIKADQASIQAKLGQITGITADVATLHILANNFADLANQSETIQASLQAILAEWQTLESEVNAAVTDIRTALSDAGGANFNAVLNDLNEAIDEWNSAYAQAGSLQLDLQVNTAELEYGMSSSQVQASLASGQNIGLIQYYNNPSAQVRKVA</sequence>
<dbReference type="CDD" id="cd21116">
    <property type="entry name" value="ClyA-like"/>
    <property type="match status" value="1"/>
</dbReference>
<dbReference type="eggNOG" id="ENOG502Z8ZZ">
    <property type="taxonomic scope" value="Bacteria"/>
</dbReference>
<name>A0A0A1YNI0_9PSED</name>
<evidence type="ECO:0000256" key="2">
    <source>
        <dbReference type="SAM" id="Phobius"/>
    </source>
</evidence>
<reference evidence="3 4" key="1">
    <citation type="journal article" date="2014" name="Genome Announc.">
        <title>Draft Genome Sequence of Petroleum Oil-Degrading Marine Bacterium Pseudomonas taeanensis Strain MS-3, Isolated from a Crude Oil-Contaminated Seashore.</title>
        <authorList>
            <person name="Lee S.Y."/>
            <person name="Kim S.H."/>
            <person name="Lee D.G."/>
            <person name="Shin S."/>
            <person name="Yun S.H."/>
            <person name="Choi C.W."/>
            <person name="Chung Y.H."/>
            <person name="Choi J.S."/>
            <person name="Kahng H.Y."/>
            <person name="Kim S.I."/>
        </authorList>
    </citation>
    <scope>NUCLEOTIDE SEQUENCE [LARGE SCALE GENOMIC DNA]</scope>
    <source>
        <strain evidence="3 4">MS-3</strain>
    </source>
</reference>
<keyword evidence="2" id="KW-0812">Transmembrane</keyword>
<dbReference type="OrthoDB" id="6778941at2"/>
<proteinExistence type="predicted"/>
<feature type="coiled-coil region" evidence="1">
    <location>
        <begin position="167"/>
        <end position="194"/>
    </location>
</feature>
<comment type="caution">
    <text evidence="3">The sequence shown here is derived from an EMBL/GenBank/DDBJ whole genome shotgun (WGS) entry which is preliminary data.</text>
</comment>
<feature type="transmembrane region" description="Helical" evidence="2">
    <location>
        <begin position="191"/>
        <end position="215"/>
    </location>
</feature>
<keyword evidence="2" id="KW-1133">Transmembrane helix</keyword>
<dbReference type="EMBL" id="AWSQ01000001">
    <property type="protein sequence ID" value="KFX70513.1"/>
    <property type="molecule type" value="Genomic_DNA"/>
</dbReference>
<organism evidence="3 4">
    <name type="scientific">Pseudomonas taeanensis MS-3</name>
    <dbReference type="NCBI Taxonomy" id="1395571"/>
    <lineage>
        <taxon>Bacteria</taxon>
        <taxon>Pseudomonadati</taxon>
        <taxon>Pseudomonadota</taxon>
        <taxon>Gammaproteobacteria</taxon>
        <taxon>Pseudomonadales</taxon>
        <taxon>Pseudomonadaceae</taxon>
        <taxon>Pseudomonas</taxon>
    </lineage>
</organism>
<dbReference type="Gene3D" id="1.20.1170.10">
    <property type="match status" value="1"/>
</dbReference>
<evidence type="ECO:0000313" key="4">
    <source>
        <dbReference type="Proteomes" id="UP000030063"/>
    </source>
</evidence>
<dbReference type="InterPro" id="IPR052785">
    <property type="entry name" value="Enterotoxin_cmpnt"/>
</dbReference>